<comment type="caution">
    <text evidence="4">The sequence shown here is derived from an EMBL/GenBank/DDBJ whole genome shotgun (WGS) entry which is preliminary data.</text>
</comment>
<dbReference type="InterPro" id="IPR011006">
    <property type="entry name" value="CheY-like_superfamily"/>
</dbReference>
<accession>A0A8J3CYH9</accession>
<proteinExistence type="predicted"/>
<reference evidence="4" key="2">
    <citation type="submission" date="2020-09" db="EMBL/GenBank/DDBJ databases">
        <authorList>
            <person name="Sun Q."/>
            <person name="Kim S."/>
        </authorList>
    </citation>
    <scope>NUCLEOTIDE SEQUENCE</scope>
    <source>
        <strain evidence="4">KCTC 23224</strain>
    </source>
</reference>
<feature type="modified residue" description="4-aspartylphosphate" evidence="2">
    <location>
        <position position="52"/>
    </location>
</feature>
<evidence type="ECO:0000313" key="4">
    <source>
        <dbReference type="EMBL" id="GHB35348.1"/>
    </source>
</evidence>
<dbReference type="Gene3D" id="3.40.50.2300">
    <property type="match status" value="1"/>
</dbReference>
<sequence length="120" mass="13372">MKILLVEDDPLIRLLIATQLENNGYSTITANNGKHALEVLEESTSIKVIVSDIMMPIMDGVELALELKESKFKNIPILAITGGTYLEENGGDPNPFSYVLNKPVYVHELIERIEELTLSM</sequence>
<evidence type="ECO:0000256" key="1">
    <source>
        <dbReference type="ARBA" id="ARBA00022553"/>
    </source>
</evidence>
<dbReference type="PANTHER" id="PTHR44591:SF23">
    <property type="entry name" value="CHEY SUBFAMILY"/>
    <property type="match status" value="1"/>
</dbReference>
<dbReference type="PROSITE" id="PS50110">
    <property type="entry name" value="RESPONSE_REGULATORY"/>
    <property type="match status" value="1"/>
</dbReference>
<organism evidence="4 5">
    <name type="scientific">Mongoliitalea lutea</name>
    <dbReference type="NCBI Taxonomy" id="849756"/>
    <lineage>
        <taxon>Bacteria</taxon>
        <taxon>Pseudomonadati</taxon>
        <taxon>Bacteroidota</taxon>
        <taxon>Cytophagia</taxon>
        <taxon>Cytophagales</taxon>
        <taxon>Cyclobacteriaceae</taxon>
        <taxon>Mongoliitalea</taxon>
    </lineage>
</organism>
<protein>
    <recommendedName>
        <fullName evidence="3">Response regulatory domain-containing protein</fullName>
    </recommendedName>
</protein>
<keyword evidence="1 2" id="KW-0597">Phosphoprotein</keyword>
<name>A0A8J3CYH9_9BACT</name>
<dbReference type="InterPro" id="IPR050595">
    <property type="entry name" value="Bact_response_regulator"/>
</dbReference>
<dbReference type="SMART" id="SM00448">
    <property type="entry name" value="REC"/>
    <property type="match status" value="1"/>
</dbReference>
<evidence type="ECO:0000313" key="5">
    <source>
        <dbReference type="Proteomes" id="UP000642809"/>
    </source>
</evidence>
<dbReference type="InterPro" id="IPR001789">
    <property type="entry name" value="Sig_transdc_resp-reg_receiver"/>
</dbReference>
<dbReference type="GO" id="GO:0000160">
    <property type="term" value="P:phosphorelay signal transduction system"/>
    <property type="evidence" value="ECO:0007669"/>
    <property type="project" value="InterPro"/>
</dbReference>
<keyword evidence="5" id="KW-1185">Reference proteome</keyword>
<dbReference type="CDD" id="cd17546">
    <property type="entry name" value="REC_hyHK_CKI1_RcsC-like"/>
    <property type="match status" value="1"/>
</dbReference>
<dbReference type="SUPFAM" id="SSF52172">
    <property type="entry name" value="CheY-like"/>
    <property type="match status" value="1"/>
</dbReference>
<evidence type="ECO:0000256" key="2">
    <source>
        <dbReference type="PROSITE-ProRule" id="PRU00169"/>
    </source>
</evidence>
<dbReference type="PANTHER" id="PTHR44591">
    <property type="entry name" value="STRESS RESPONSE REGULATOR PROTEIN 1"/>
    <property type="match status" value="1"/>
</dbReference>
<reference evidence="4" key="1">
    <citation type="journal article" date="2014" name="Int. J. Syst. Evol. Microbiol.">
        <title>Complete genome sequence of Corynebacterium casei LMG S-19264T (=DSM 44701T), isolated from a smear-ripened cheese.</title>
        <authorList>
            <consortium name="US DOE Joint Genome Institute (JGI-PGF)"/>
            <person name="Walter F."/>
            <person name="Albersmeier A."/>
            <person name="Kalinowski J."/>
            <person name="Ruckert C."/>
        </authorList>
    </citation>
    <scope>NUCLEOTIDE SEQUENCE</scope>
    <source>
        <strain evidence="4">KCTC 23224</strain>
    </source>
</reference>
<dbReference type="Proteomes" id="UP000642809">
    <property type="component" value="Unassembled WGS sequence"/>
</dbReference>
<dbReference type="RefSeq" id="WP_189580435.1">
    <property type="nucleotide sequence ID" value="NZ_BMYF01000008.1"/>
</dbReference>
<evidence type="ECO:0000259" key="3">
    <source>
        <dbReference type="PROSITE" id="PS50110"/>
    </source>
</evidence>
<dbReference type="EMBL" id="BMYF01000008">
    <property type="protein sequence ID" value="GHB35348.1"/>
    <property type="molecule type" value="Genomic_DNA"/>
</dbReference>
<feature type="domain" description="Response regulatory" evidence="3">
    <location>
        <begin position="2"/>
        <end position="117"/>
    </location>
</feature>
<dbReference type="Pfam" id="PF00072">
    <property type="entry name" value="Response_reg"/>
    <property type="match status" value="1"/>
</dbReference>
<dbReference type="AlphaFoldDB" id="A0A8J3CYH9"/>
<gene>
    <name evidence="4" type="ORF">GCM10008106_15970</name>
</gene>